<comment type="caution">
    <text evidence="2">The sequence shown here is derived from an EMBL/GenBank/DDBJ whole genome shotgun (WGS) entry which is preliminary data.</text>
</comment>
<dbReference type="AlphaFoldDB" id="A0A0A1ZPH6"/>
<organism evidence="2 3">
    <name type="scientific">Prochlorococcus marinus str. MIT 9116</name>
    <dbReference type="NCBI Taxonomy" id="167544"/>
    <lineage>
        <taxon>Bacteria</taxon>
        <taxon>Bacillati</taxon>
        <taxon>Cyanobacteriota</taxon>
        <taxon>Cyanophyceae</taxon>
        <taxon>Synechococcales</taxon>
        <taxon>Prochlorococcaceae</taxon>
        <taxon>Prochlorococcus</taxon>
    </lineage>
</organism>
<dbReference type="Pfam" id="PF11016">
    <property type="entry name" value="DUF2854"/>
    <property type="match status" value="1"/>
</dbReference>
<name>A0A0A1ZPH6_PROMR</name>
<dbReference type="PANTHER" id="PTHR35551:SF1">
    <property type="entry name" value="ACCLIMATION OF PHOTOSYNTHESIS TO ENVIRONMENT"/>
    <property type="match status" value="1"/>
</dbReference>
<dbReference type="Proteomes" id="UP000030491">
    <property type="component" value="Unassembled WGS sequence"/>
</dbReference>
<proteinExistence type="predicted"/>
<reference evidence="3" key="1">
    <citation type="journal article" date="2014" name="Sci. Data">
        <title>Genomes of diverse isolates of the marine cyanobacterium Prochlorococcus.</title>
        <authorList>
            <person name="Biller S."/>
            <person name="Berube P."/>
            <person name="Thompson J."/>
            <person name="Kelly L."/>
            <person name="Roggensack S."/>
            <person name="Awad L."/>
            <person name="Roache-Johnson K."/>
            <person name="Ding H."/>
            <person name="Giovannoni S.J."/>
            <person name="Moore L.R."/>
            <person name="Chisholm S.W."/>
        </authorList>
    </citation>
    <scope>NUCLEOTIDE SEQUENCE [LARGE SCALE GENOMIC DNA]</scope>
</reference>
<keyword evidence="1" id="KW-1133">Transmembrane helix</keyword>
<sequence length="175" mass="20327">MKKYLSPANLIITIGGILAFIGLTAYFTDSVNLSVPTFFYGVPIFLIGLALKTTEIPPVKLLGVENFKNNRFNRPKELTALVKDVTRWRYGTAHLESSLKALNLWSEGNPPQLKEVEEITKEDKNGLRMRFELNDVPYEKWIQKQERLNRFFVKGLESEFIIDDNKKEFDFILFY</sequence>
<feature type="transmembrane region" description="Helical" evidence="1">
    <location>
        <begin position="7"/>
        <end position="27"/>
    </location>
</feature>
<dbReference type="PANTHER" id="PTHR35551">
    <property type="match status" value="1"/>
</dbReference>
<gene>
    <name evidence="2" type="ORF">EU93_1085</name>
</gene>
<dbReference type="OrthoDB" id="542452at2"/>
<evidence type="ECO:0000313" key="3">
    <source>
        <dbReference type="Proteomes" id="UP000030491"/>
    </source>
</evidence>
<keyword evidence="1" id="KW-0812">Transmembrane</keyword>
<keyword evidence="1" id="KW-0472">Membrane</keyword>
<dbReference type="EMBL" id="JNAJ01000013">
    <property type="protein sequence ID" value="KGF91492.1"/>
    <property type="molecule type" value="Genomic_DNA"/>
</dbReference>
<protein>
    <recommendedName>
        <fullName evidence="4">DUF2854 domain-containing protein</fullName>
    </recommendedName>
</protein>
<evidence type="ECO:0008006" key="4">
    <source>
        <dbReference type="Google" id="ProtNLM"/>
    </source>
</evidence>
<dbReference type="RefSeq" id="WP_032513925.1">
    <property type="nucleotide sequence ID" value="NZ_JNAJ01000013.1"/>
</dbReference>
<evidence type="ECO:0000313" key="2">
    <source>
        <dbReference type="EMBL" id="KGF91492.1"/>
    </source>
</evidence>
<accession>A0A0A1ZPH6</accession>
<dbReference type="InterPro" id="IPR021275">
    <property type="entry name" value="DUF2854"/>
</dbReference>
<evidence type="ECO:0000256" key="1">
    <source>
        <dbReference type="SAM" id="Phobius"/>
    </source>
</evidence>